<gene>
    <name evidence="1" type="ORF">S12H4_16190</name>
</gene>
<organism evidence="1">
    <name type="scientific">marine sediment metagenome</name>
    <dbReference type="NCBI Taxonomy" id="412755"/>
    <lineage>
        <taxon>unclassified sequences</taxon>
        <taxon>metagenomes</taxon>
        <taxon>ecological metagenomes</taxon>
    </lineage>
</organism>
<accession>X1R7W1</accession>
<dbReference type="Gene3D" id="3.40.50.2300">
    <property type="match status" value="2"/>
</dbReference>
<dbReference type="AlphaFoldDB" id="X1R7W1"/>
<protein>
    <recommendedName>
        <fullName evidence="2">Periplasmic binding protein/LacI sugar binding domain-containing protein</fullName>
    </recommendedName>
</protein>
<dbReference type="InterPro" id="IPR028082">
    <property type="entry name" value="Peripla_BP_I"/>
</dbReference>
<evidence type="ECO:0000313" key="1">
    <source>
        <dbReference type="EMBL" id="GAI76628.1"/>
    </source>
</evidence>
<feature type="non-terminal residue" evidence="1">
    <location>
        <position position="1"/>
    </location>
</feature>
<proteinExistence type="predicted"/>
<name>X1R7W1_9ZZZZ</name>
<dbReference type="EMBL" id="BARW01007813">
    <property type="protein sequence ID" value="GAI76628.1"/>
    <property type="molecule type" value="Genomic_DNA"/>
</dbReference>
<dbReference type="SUPFAM" id="SSF53822">
    <property type="entry name" value="Periplasmic binding protein-like I"/>
    <property type="match status" value="1"/>
</dbReference>
<evidence type="ECO:0008006" key="2">
    <source>
        <dbReference type="Google" id="ProtNLM"/>
    </source>
</evidence>
<reference evidence="1" key="1">
    <citation type="journal article" date="2014" name="Front. Microbiol.">
        <title>High frequency of phylogenetically diverse reductive dehalogenase-homologous genes in deep subseafloor sedimentary metagenomes.</title>
        <authorList>
            <person name="Kawai M."/>
            <person name="Futagami T."/>
            <person name="Toyoda A."/>
            <person name="Takaki Y."/>
            <person name="Nishi S."/>
            <person name="Hori S."/>
            <person name="Arai W."/>
            <person name="Tsubouchi T."/>
            <person name="Morono Y."/>
            <person name="Uchiyama I."/>
            <person name="Ito T."/>
            <person name="Fujiyama A."/>
            <person name="Inagaki F."/>
            <person name="Takami H."/>
        </authorList>
    </citation>
    <scope>NUCLEOTIDE SEQUENCE</scope>
    <source>
        <strain evidence="1">Expedition CK06-06</strain>
    </source>
</reference>
<comment type="caution">
    <text evidence="1">The sequence shown here is derived from an EMBL/GenBank/DDBJ whole genome shotgun (WGS) entry which is preliminary data.</text>
</comment>
<sequence length="75" mass="8361">PAKSAKPNINQKYFQELDKRNIPYILLHATYPDLDSAYVIMDDEKGGFIATQYLLKLGHKDIGSISLSTGIPEPP</sequence>